<proteinExistence type="predicted"/>
<evidence type="ECO:0000256" key="1">
    <source>
        <dbReference type="ARBA" id="ARBA00022485"/>
    </source>
</evidence>
<evidence type="ECO:0000259" key="6">
    <source>
        <dbReference type="PROSITE" id="PS51379"/>
    </source>
</evidence>
<evidence type="ECO:0000313" key="8">
    <source>
        <dbReference type="Proteomes" id="UP000198796"/>
    </source>
</evidence>
<evidence type="ECO:0000256" key="5">
    <source>
        <dbReference type="SAM" id="MobiDB-lite"/>
    </source>
</evidence>
<dbReference type="Gene3D" id="3.30.70.20">
    <property type="match status" value="3"/>
</dbReference>
<dbReference type="STRING" id="871651.SAMN05421688_1699"/>
<keyword evidence="3" id="KW-0408">Iron</keyword>
<dbReference type="RefSeq" id="WP_092063049.1">
    <property type="nucleotide sequence ID" value="NZ_FOJU01000002.1"/>
</dbReference>
<dbReference type="GO" id="GO:0051539">
    <property type="term" value="F:4 iron, 4 sulfur cluster binding"/>
    <property type="evidence" value="ECO:0007669"/>
    <property type="project" value="UniProtKB-KW"/>
</dbReference>
<keyword evidence="8" id="KW-1185">Reference proteome</keyword>
<name>A0A1I0WSY4_9RHOB</name>
<evidence type="ECO:0000313" key="7">
    <source>
        <dbReference type="EMBL" id="SFA91288.1"/>
    </source>
</evidence>
<protein>
    <submittedName>
        <fullName evidence="7">4Fe-4S dicluster domain-containing protein</fullName>
    </submittedName>
</protein>
<feature type="region of interest" description="Disordered" evidence="5">
    <location>
        <begin position="628"/>
        <end position="651"/>
    </location>
</feature>
<keyword evidence="1" id="KW-0004">4Fe-4S</keyword>
<feature type="domain" description="4Fe-4S ferredoxin-type" evidence="6">
    <location>
        <begin position="296"/>
        <end position="325"/>
    </location>
</feature>
<feature type="domain" description="4Fe-4S ferredoxin-type" evidence="6">
    <location>
        <begin position="525"/>
        <end position="554"/>
    </location>
</feature>
<dbReference type="Proteomes" id="UP000198796">
    <property type="component" value="Unassembled WGS sequence"/>
</dbReference>
<dbReference type="OrthoDB" id="9800445at2"/>
<dbReference type="Pfam" id="PF13187">
    <property type="entry name" value="Fer4_9"/>
    <property type="match status" value="1"/>
</dbReference>
<keyword evidence="2" id="KW-0479">Metal-binding</keyword>
<evidence type="ECO:0000256" key="4">
    <source>
        <dbReference type="ARBA" id="ARBA00023014"/>
    </source>
</evidence>
<dbReference type="PROSITE" id="PS00198">
    <property type="entry name" value="4FE4S_FER_1"/>
    <property type="match status" value="3"/>
</dbReference>
<dbReference type="InterPro" id="IPR017896">
    <property type="entry name" value="4Fe4S_Fe-S-bd"/>
</dbReference>
<evidence type="ECO:0000256" key="2">
    <source>
        <dbReference type="ARBA" id="ARBA00022723"/>
    </source>
</evidence>
<sequence length="651" mass="69702">MSKQLILCNCLGTQTLDAEALETATGLPCSKVHDNLCMGQMGVAAEAMQNEDAVICCQQERRRFEELADDLGLEHPAFLDLRDRAGWSADMAAKLPKMSALVAEAKLPSPQVKSLDIASEGLCLIFGEDEAALSLARQIAGQLNVTVLLSDPESLPLDRGFDVVVGRLRRVEGALGGFSLTIDALRELIPGGRGPFGLTEPKDGGKSACDILIDLSRDAPMVSAPQKREGYLRADPHSPRAVMDVALEAVQLVGTFEKPLYVKLEPHLCAHSRANQPACSNCLDICPTGAITSAGEHVAVDPMICAGCGSCSAVCPSGAISYDAPPVSETFRRMQVMSEAYRGAGGKAPRLLIVDEAHGLEMIRLAARFGRGLPADVIPLEIEALAGFGHAEMLGALGCGFASVDVLLNPRTERDAPDRELALAEAIAGPGKLRLLDLTDPDALSEILFASEVPGAVDTPMLPLGTRRQIARLAARTLRPEDSKIDLPENAPYGAVLVDQDACTLCLSCVSLCPSGALGDNPDKPQLLFQEDACLQCGLCENACPEDAITLQPRMDLTDEALSQRVLNEEEPFACIECGALFGVKSTIERITERLAGKHSMFATSDAAKTIQMCDDCRVRAQFRATDNPFAGGERPRPRTSDDYFSRRRDH</sequence>
<dbReference type="InterPro" id="IPR050572">
    <property type="entry name" value="Fe-S_Ferredoxin"/>
</dbReference>
<keyword evidence="4" id="KW-0411">Iron-sulfur</keyword>
<dbReference type="GO" id="GO:0046872">
    <property type="term" value="F:metal ion binding"/>
    <property type="evidence" value="ECO:0007669"/>
    <property type="project" value="UniProtKB-KW"/>
</dbReference>
<organism evidence="7 8">
    <name type="scientific">Poseidonocella pacifica</name>
    <dbReference type="NCBI Taxonomy" id="871651"/>
    <lineage>
        <taxon>Bacteria</taxon>
        <taxon>Pseudomonadati</taxon>
        <taxon>Pseudomonadota</taxon>
        <taxon>Alphaproteobacteria</taxon>
        <taxon>Rhodobacterales</taxon>
        <taxon>Roseobacteraceae</taxon>
        <taxon>Poseidonocella</taxon>
    </lineage>
</organism>
<dbReference type="Pfam" id="PF12838">
    <property type="entry name" value="Fer4_7"/>
    <property type="match status" value="1"/>
</dbReference>
<dbReference type="PROSITE" id="PS51379">
    <property type="entry name" value="4FE4S_FER_2"/>
    <property type="match status" value="3"/>
</dbReference>
<dbReference type="PANTHER" id="PTHR43687">
    <property type="entry name" value="ADENYLYLSULFATE REDUCTASE, BETA SUBUNIT"/>
    <property type="match status" value="1"/>
</dbReference>
<gene>
    <name evidence="7" type="ORF">SAMN05421688_1699</name>
</gene>
<dbReference type="PANTHER" id="PTHR43687:SF4">
    <property type="entry name" value="BLR5484 PROTEIN"/>
    <property type="match status" value="1"/>
</dbReference>
<feature type="compositionally biased region" description="Basic and acidic residues" evidence="5">
    <location>
        <begin position="634"/>
        <end position="651"/>
    </location>
</feature>
<dbReference type="SUPFAM" id="SSF54862">
    <property type="entry name" value="4Fe-4S ferredoxins"/>
    <property type="match status" value="1"/>
</dbReference>
<dbReference type="InterPro" id="IPR017900">
    <property type="entry name" value="4Fe4S_Fe_S_CS"/>
</dbReference>
<dbReference type="AlphaFoldDB" id="A0A1I0WSY4"/>
<reference evidence="7 8" key="1">
    <citation type="submission" date="2016-10" db="EMBL/GenBank/DDBJ databases">
        <authorList>
            <person name="de Groot N.N."/>
        </authorList>
    </citation>
    <scope>NUCLEOTIDE SEQUENCE [LARGE SCALE GENOMIC DNA]</scope>
    <source>
        <strain evidence="7 8">DSM 29316</strain>
    </source>
</reference>
<feature type="domain" description="4Fe-4S ferredoxin-type" evidence="6">
    <location>
        <begin position="494"/>
        <end position="523"/>
    </location>
</feature>
<evidence type="ECO:0000256" key="3">
    <source>
        <dbReference type="ARBA" id="ARBA00023004"/>
    </source>
</evidence>
<accession>A0A1I0WSY4</accession>
<dbReference type="EMBL" id="FOJU01000002">
    <property type="protein sequence ID" value="SFA91288.1"/>
    <property type="molecule type" value="Genomic_DNA"/>
</dbReference>